<dbReference type="EMBL" id="FOHT01000062">
    <property type="protein sequence ID" value="SEU15796.1"/>
    <property type="molecule type" value="Genomic_DNA"/>
</dbReference>
<gene>
    <name evidence="2" type="ORF">FH5T_19815</name>
    <name evidence="3" type="ORF">SAMN05444285_1626</name>
</gene>
<dbReference type="KEGG" id="dori:FH5T_19815"/>
<dbReference type="STRING" id="1168034.FH5T_19815"/>
<dbReference type="AlphaFoldDB" id="X5DNW3"/>
<evidence type="ECO:0000313" key="5">
    <source>
        <dbReference type="Proteomes" id="UP000181981"/>
    </source>
</evidence>
<dbReference type="EMBL" id="CP007451">
    <property type="protein sequence ID" value="AHW62332.1"/>
    <property type="molecule type" value="Genomic_DNA"/>
</dbReference>
<evidence type="ECO:0000256" key="1">
    <source>
        <dbReference type="SAM" id="Phobius"/>
    </source>
</evidence>
<evidence type="ECO:0000313" key="4">
    <source>
        <dbReference type="Proteomes" id="UP000023772"/>
    </source>
</evidence>
<keyword evidence="1" id="KW-0812">Transmembrane</keyword>
<proteinExistence type="predicted"/>
<evidence type="ECO:0000313" key="3">
    <source>
        <dbReference type="EMBL" id="SEU15796.1"/>
    </source>
</evidence>
<dbReference type="HOGENOM" id="CLU_1600113_0_0_10"/>
<dbReference type="Proteomes" id="UP000181981">
    <property type="component" value="Unassembled WGS sequence"/>
</dbReference>
<feature type="transmembrane region" description="Helical" evidence="1">
    <location>
        <begin position="121"/>
        <end position="142"/>
    </location>
</feature>
<reference evidence="3 5" key="2">
    <citation type="submission" date="2016-10" db="EMBL/GenBank/DDBJ databases">
        <authorList>
            <person name="de Groot N.N."/>
        </authorList>
    </citation>
    <scope>NUCLEOTIDE SEQUENCE [LARGE SCALE GENOMIC DNA]</scope>
    <source>
        <strain evidence="3 5">DSM 25947</strain>
    </source>
</reference>
<sequence>MRLSGKNNKIHKDEVDWLISVYKTSDDEELENESFEKLVNYGFDTNKIEERFKKIKTEKDELNAFKKAWEKQEERNQFEKYTLVEKIKIFLFGPYELFKFFDSGLTELTESNYKTKFRQRLVLLITGTIFWILIGVATYQYYEYKRIQDIEKVDITNWENNRIKNE</sequence>
<organism evidence="3 5">
    <name type="scientific">Draconibacterium orientale</name>
    <dbReference type="NCBI Taxonomy" id="1168034"/>
    <lineage>
        <taxon>Bacteria</taxon>
        <taxon>Pseudomonadati</taxon>
        <taxon>Bacteroidota</taxon>
        <taxon>Bacteroidia</taxon>
        <taxon>Marinilabiliales</taxon>
        <taxon>Prolixibacteraceae</taxon>
        <taxon>Draconibacterium</taxon>
    </lineage>
</organism>
<accession>X5DNW3</accession>
<keyword evidence="1" id="KW-0472">Membrane</keyword>
<keyword evidence="4" id="KW-1185">Reference proteome</keyword>
<protein>
    <submittedName>
        <fullName evidence="3">Uncharacterized protein</fullName>
    </submittedName>
</protein>
<reference evidence="2 4" key="1">
    <citation type="submission" date="2014-03" db="EMBL/GenBank/DDBJ databases">
        <title>Complete genome sequence of a deeply braunched marine Bacteroidia bacterium Draconibacterium orientale type strain FH5T.</title>
        <authorList>
            <person name="Li X."/>
            <person name="Wang X."/>
            <person name="Xie Z."/>
            <person name="Du Z."/>
            <person name="Chen G."/>
        </authorList>
    </citation>
    <scope>NUCLEOTIDE SEQUENCE [LARGE SCALE GENOMIC DNA]</scope>
    <source>
        <strain evidence="2 4">FH5</strain>
    </source>
</reference>
<dbReference type="OrthoDB" id="1164913at2"/>
<keyword evidence="1" id="KW-1133">Transmembrane helix</keyword>
<dbReference type="Proteomes" id="UP000023772">
    <property type="component" value="Chromosome"/>
</dbReference>
<dbReference type="RefSeq" id="WP_038562358.1">
    <property type="nucleotide sequence ID" value="NZ_FOHT01000062.1"/>
</dbReference>
<name>X5DNW3_9BACT</name>
<evidence type="ECO:0000313" key="2">
    <source>
        <dbReference type="EMBL" id="AHW62332.1"/>
    </source>
</evidence>